<evidence type="ECO:0000313" key="4">
    <source>
        <dbReference type="Proteomes" id="UP000596660"/>
    </source>
</evidence>
<protein>
    <recommendedName>
        <fullName evidence="2">DUF8039 domain-containing protein</fullName>
    </recommendedName>
</protein>
<proteinExistence type="predicted"/>
<reference evidence="3" key="2">
    <citation type="submission" date="2021-03" db="UniProtKB">
        <authorList>
            <consortium name="EnsemblPlants"/>
        </authorList>
    </citation>
    <scope>IDENTIFICATION</scope>
</reference>
<feature type="region of interest" description="Disordered" evidence="1">
    <location>
        <begin position="246"/>
        <end position="279"/>
    </location>
</feature>
<dbReference type="Pfam" id="PF26133">
    <property type="entry name" value="DUF8039"/>
    <property type="match status" value="1"/>
</dbReference>
<dbReference type="PANTHER" id="PTHR33018:SF34">
    <property type="entry name" value="OS02G0472350 PROTEIN"/>
    <property type="match status" value="1"/>
</dbReference>
<dbReference type="InterPro" id="IPR058352">
    <property type="entry name" value="DUF8039"/>
</dbReference>
<dbReference type="PANTHER" id="PTHR33018">
    <property type="entry name" value="OS10G0338966 PROTEIN-RELATED"/>
    <property type="match status" value="1"/>
</dbReference>
<dbReference type="Gramene" id="AUR62034917-RA">
    <property type="protein sequence ID" value="AUR62034917-RA:cds"/>
    <property type="gene ID" value="AUR62034917"/>
</dbReference>
<evidence type="ECO:0000259" key="2">
    <source>
        <dbReference type="Pfam" id="PF26133"/>
    </source>
</evidence>
<dbReference type="EnsemblPlants" id="AUR62034917-RA">
    <property type="protein sequence ID" value="AUR62034917-RA:cds"/>
    <property type="gene ID" value="AUR62034917"/>
</dbReference>
<reference evidence="3" key="1">
    <citation type="journal article" date="2017" name="Nature">
        <title>The genome of Chenopodium quinoa.</title>
        <authorList>
            <person name="Jarvis D.E."/>
            <person name="Ho Y.S."/>
            <person name="Lightfoot D.J."/>
            <person name="Schmoeckel S.M."/>
            <person name="Li B."/>
            <person name="Borm T.J.A."/>
            <person name="Ohyanagi H."/>
            <person name="Mineta K."/>
            <person name="Michell C.T."/>
            <person name="Saber N."/>
            <person name="Kharbatia N.M."/>
            <person name="Rupper R.R."/>
            <person name="Sharp A.R."/>
            <person name="Dally N."/>
            <person name="Boughton B.A."/>
            <person name="Woo Y.H."/>
            <person name="Gao G."/>
            <person name="Schijlen E.G.W.M."/>
            <person name="Guo X."/>
            <person name="Momin A.A."/>
            <person name="Negrao S."/>
            <person name="Al-Babili S."/>
            <person name="Gehring C."/>
            <person name="Roessner U."/>
            <person name="Jung C."/>
            <person name="Murphy K."/>
            <person name="Arold S.T."/>
            <person name="Gojobori T."/>
            <person name="van der Linden C.G."/>
            <person name="van Loo E.N."/>
            <person name="Jellen E.N."/>
            <person name="Maughan P.J."/>
            <person name="Tester M."/>
        </authorList>
    </citation>
    <scope>NUCLEOTIDE SEQUENCE [LARGE SCALE GENOMIC DNA]</scope>
    <source>
        <strain evidence="3">cv. PI 614886</strain>
    </source>
</reference>
<sequence>MTDPANKKRYAVIKPRSRHEINDAYDDDIELEEDFSTNVIQVDDFIDDHGEDSLTYVRDDHSEGMLMARNKKQVHQPEGNEDEDNSDVERLSREYERGRTVLAAVGKAIQNGTKIPLEWDPITKLPCGEHRLTFSGYIGVIVRERNALKGQAERGEIVFENRRDDILARALKKAERGGHVRGVGSGITKKQYFGFAKPTPRSQLHNELNCVRSEVAMLKNQNNVIMSYLLSGQNIEEFKQLMASGVSSQSSVPTGQGNGSGQPNSTCAQQENATQVTSGQSAIFSQGNLYTRPQEFQETEYTRPHHNEEQEHELEPYQVSWPDTTNANSPQHGNCSVPWPDTYDTQPISNLPEGMHDCCLATEDDKEIQIVAIGQVYISGSTLVVKNHFFDLAPGTHRVSVIDDLVPKALLPCPTELFTFVCQAKDSFVPWPTHLIFSKKK</sequence>
<evidence type="ECO:0000313" key="3">
    <source>
        <dbReference type="EnsemblPlants" id="AUR62034917-RA:cds"/>
    </source>
</evidence>
<organism evidence="3 4">
    <name type="scientific">Chenopodium quinoa</name>
    <name type="common">Quinoa</name>
    <dbReference type="NCBI Taxonomy" id="63459"/>
    <lineage>
        <taxon>Eukaryota</taxon>
        <taxon>Viridiplantae</taxon>
        <taxon>Streptophyta</taxon>
        <taxon>Embryophyta</taxon>
        <taxon>Tracheophyta</taxon>
        <taxon>Spermatophyta</taxon>
        <taxon>Magnoliopsida</taxon>
        <taxon>eudicotyledons</taxon>
        <taxon>Gunneridae</taxon>
        <taxon>Pentapetalae</taxon>
        <taxon>Caryophyllales</taxon>
        <taxon>Chenopodiaceae</taxon>
        <taxon>Chenopodioideae</taxon>
        <taxon>Atripliceae</taxon>
        <taxon>Chenopodium</taxon>
    </lineage>
</organism>
<evidence type="ECO:0000256" key="1">
    <source>
        <dbReference type="SAM" id="MobiDB-lite"/>
    </source>
</evidence>
<feature type="domain" description="DUF8039" evidence="2">
    <location>
        <begin position="348"/>
        <end position="437"/>
    </location>
</feature>
<dbReference type="AlphaFoldDB" id="A0A803MTC6"/>
<accession>A0A803MTC6</accession>
<dbReference type="Proteomes" id="UP000596660">
    <property type="component" value="Unplaced"/>
</dbReference>
<name>A0A803MTC6_CHEQI</name>
<keyword evidence="4" id="KW-1185">Reference proteome</keyword>
<feature type="region of interest" description="Disordered" evidence="1">
    <location>
        <begin position="71"/>
        <end position="91"/>
    </location>
</feature>